<proteinExistence type="predicted"/>
<comment type="caution">
    <text evidence="1">The sequence shown here is derived from an EMBL/GenBank/DDBJ whole genome shotgun (WGS) entry which is preliminary data.</text>
</comment>
<evidence type="ECO:0000313" key="2">
    <source>
        <dbReference type="Proteomes" id="UP000324800"/>
    </source>
</evidence>
<gene>
    <name evidence="1" type="ORF">EZS28_033199</name>
</gene>
<accession>A0A5J4UNC7</accession>
<dbReference type="AlphaFoldDB" id="A0A5J4UNC7"/>
<protein>
    <submittedName>
        <fullName evidence="1">Uncharacterized protein</fullName>
    </submittedName>
</protein>
<dbReference type="Proteomes" id="UP000324800">
    <property type="component" value="Unassembled WGS sequence"/>
</dbReference>
<reference evidence="1 2" key="1">
    <citation type="submission" date="2019-03" db="EMBL/GenBank/DDBJ databases">
        <title>Single cell metagenomics reveals metabolic interactions within the superorganism composed of flagellate Streblomastix strix and complex community of Bacteroidetes bacteria on its surface.</title>
        <authorList>
            <person name="Treitli S.C."/>
            <person name="Kolisko M."/>
            <person name="Husnik F."/>
            <person name="Keeling P."/>
            <person name="Hampl V."/>
        </authorList>
    </citation>
    <scope>NUCLEOTIDE SEQUENCE [LARGE SCALE GENOMIC DNA]</scope>
    <source>
        <strain evidence="1">ST1C</strain>
    </source>
</reference>
<sequence length="106" mass="12111">MDDDSLCVIDIDIYKDKSIEESDKIMYTLNDTLPPNVGLVKTAHGSLHIYCNRNLYRLPSNRNVKVAVTDSFDIDVFAQMNKYKIENGQDTKETVWNRVLAPNTSI</sequence>
<dbReference type="EMBL" id="SNRW01014627">
    <property type="protein sequence ID" value="KAA6371275.1"/>
    <property type="molecule type" value="Genomic_DNA"/>
</dbReference>
<evidence type="ECO:0000313" key="1">
    <source>
        <dbReference type="EMBL" id="KAA6371275.1"/>
    </source>
</evidence>
<name>A0A5J4UNC7_9EUKA</name>
<organism evidence="1 2">
    <name type="scientific">Streblomastix strix</name>
    <dbReference type="NCBI Taxonomy" id="222440"/>
    <lineage>
        <taxon>Eukaryota</taxon>
        <taxon>Metamonada</taxon>
        <taxon>Preaxostyla</taxon>
        <taxon>Oxymonadida</taxon>
        <taxon>Streblomastigidae</taxon>
        <taxon>Streblomastix</taxon>
    </lineage>
</organism>